<keyword evidence="3" id="KW-0812">Transmembrane</keyword>
<dbReference type="RefSeq" id="WP_155700211.1">
    <property type="nucleotide sequence ID" value="NZ_CP034235.1"/>
</dbReference>
<evidence type="ECO:0000256" key="1">
    <source>
        <dbReference type="ARBA" id="ARBA00005278"/>
    </source>
</evidence>
<evidence type="ECO:0000313" key="5">
    <source>
        <dbReference type="Proteomes" id="UP000426246"/>
    </source>
</evidence>
<dbReference type="InterPro" id="IPR050768">
    <property type="entry name" value="UPF0353/GerABKA_families"/>
</dbReference>
<protein>
    <submittedName>
        <fullName evidence="4">Spore germination protein</fullName>
    </submittedName>
</protein>
<accession>A0A6B8RHI8</accession>
<comment type="similarity">
    <text evidence="1">Belongs to the GerABKA family.</text>
</comment>
<proteinExistence type="inferred from homology"/>
<evidence type="ECO:0000256" key="3">
    <source>
        <dbReference type="SAM" id="Phobius"/>
    </source>
</evidence>
<dbReference type="GO" id="GO:0009847">
    <property type="term" value="P:spore germination"/>
    <property type="evidence" value="ECO:0007669"/>
    <property type="project" value="InterPro"/>
</dbReference>
<reference evidence="5" key="1">
    <citation type="submission" date="2018-11" db="EMBL/GenBank/DDBJ databases">
        <title>Complete genome sequence of Paenibacillus sp. ML311-T8.</title>
        <authorList>
            <person name="Nam Y.-D."/>
            <person name="Kang J."/>
            <person name="Chung W.-H."/>
            <person name="Park Y.S."/>
        </authorList>
    </citation>
    <scope>NUCLEOTIDE SEQUENCE [LARGE SCALE GENOMIC DNA]</scope>
    <source>
        <strain evidence="5">ML311-T8</strain>
    </source>
</reference>
<dbReference type="KEGG" id="ppsc:EHS13_10000"/>
<dbReference type="PANTHER" id="PTHR22550">
    <property type="entry name" value="SPORE GERMINATION PROTEIN"/>
    <property type="match status" value="1"/>
</dbReference>
<evidence type="ECO:0000313" key="4">
    <source>
        <dbReference type="EMBL" id="QGQ95194.1"/>
    </source>
</evidence>
<sequence length="501" mass="55681">MNHLKIKKQPPTEAESHAVELNPGAIDLKIAQIQAYLSYTEDLMIQKLVVNNQSCALLYLEALVKTDLIQSSVLKPLLESNSSDIEQILNSIEVKKSSDILQIGTSLLNGFCISVLENDSAAIMMPVAELYNRSIQEPKEEQIIKGSHDGFIESLSVNLNLIRNRIKSPKLKVKYFTLGSVTKTKVAMMHMDNIADTNIIEECEKRLSAIDLDYLYSVGNIEEMIEEHPLSPFPQTIQTERPDRAVSYLMEGKIVIIVDGSPCVLVLPITFFSFFQSPDDYNGRWITGSFYRIIRYISFMLAISLPAIYIAIVSYHSEVLPVGILYSVTVSLTYVPLPPILEAIVMLIILELLKEAAIRLPSPIAQTIGIVGGLVIGTAVVEAHLVSHTMIVVIGLTAIASFVSPLSEFGTSLRILGFPSMLAASLFGLFGISIIMMAICIHLCKIETLGVPYFAPFGPFNGKKGQIDIFFRLPIWKTSKDSKTKKPGFHIQSFLRRWKRS</sequence>
<feature type="transmembrane region" description="Helical" evidence="3">
    <location>
        <begin position="385"/>
        <end position="403"/>
    </location>
</feature>
<dbReference type="OrthoDB" id="1726708at2"/>
<keyword evidence="3" id="KW-1133">Transmembrane helix</keyword>
<gene>
    <name evidence="4" type="ORF">EHS13_10000</name>
</gene>
<feature type="transmembrane region" description="Helical" evidence="3">
    <location>
        <begin position="415"/>
        <end position="439"/>
    </location>
</feature>
<dbReference type="EMBL" id="CP034235">
    <property type="protein sequence ID" value="QGQ95194.1"/>
    <property type="molecule type" value="Genomic_DNA"/>
</dbReference>
<keyword evidence="2 3" id="KW-0472">Membrane</keyword>
<dbReference type="AlphaFoldDB" id="A0A6B8RHI8"/>
<dbReference type="GO" id="GO:0016020">
    <property type="term" value="C:membrane"/>
    <property type="evidence" value="ECO:0007669"/>
    <property type="project" value="InterPro"/>
</dbReference>
<feature type="transmembrane region" description="Helical" evidence="3">
    <location>
        <begin position="360"/>
        <end position="379"/>
    </location>
</feature>
<evidence type="ECO:0000256" key="2">
    <source>
        <dbReference type="ARBA" id="ARBA00023136"/>
    </source>
</evidence>
<feature type="transmembrane region" description="Helical" evidence="3">
    <location>
        <begin position="254"/>
        <end position="275"/>
    </location>
</feature>
<name>A0A6B8RHI8_9BACL</name>
<keyword evidence="5" id="KW-1185">Reference proteome</keyword>
<organism evidence="4 5">
    <name type="scientific">Paenibacillus psychroresistens</name>
    <dbReference type="NCBI Taxonomy" id="1778678"/>
    <lineage>
        <taxon>Bacteria</taxon>
        <taxon>Bacillati</taxon>
        <taxon>Bacillota</taxon>
        <taxon>Bacilli</taxon>
        <taxon>Bacillales</taxon>
        <taxon>Paenibacillaceae</taxon>
        <taxon>Paenibacillus</taxon>
    </lineage>
</organism>
<feature type="transmembrane region" description="Helical" evidence="3">
    <location>
        <begin position="296"/>
        <end position="315"/>
    </location>
</feature>
<dbReference type="PIRSF" id="PIRSF005690">
    <property type="entry name" value="GerBA"/>
    <property type="match status" value="1"/>
</dbReference>
<dbReference type="Proteomes" id="UP000426246">
    <property type="component" value="Chromosome"/>
</dbReference>
<dbReference type="InterPro" id="IPR004995">
    <property type="entry name" value="Spore_Ger"/>
</dbReference>
<feature type="transmembrane region" description="Helical" evidence="3">
    <location>
        <begin position="335"/>
        <end position="353"/>
    </location>
</feature>
<dbReference type="Pfam" id="PF03323">
    <property type="entry name" value="GerA"/>
    <property type="match status" value="1"/>
</dbReference>
<dbReference type="PANTHER" id="PTHR22550:SF5">
    <property type="entry name" value="LEUCINE ZIPPER PROTEIN 4"/>
    <property type="match status" value="1"/>
</dbReference>